<dbReference type="RefSeq" id="WP_253543899.1">
    <property type="nucleotide sequence ID" value="NZ_JAMYZY010000023.1"/>
</dbReference>
<accession>A0ABT1F2S3</accession>
<evidence type="ECO:0008006" key="3">
    <source>
        <dbReference type="Google" id="ProtNLM"/>
    </source>
</evidence>
<dbReference type="Proteomes" id="UP001523528">
    <property type="component" value="Unassembled WGS sequence"/>
</dbReference>
<gene>
    <name evidence="1" type="ORF">NKW50_08010</name>
</gene>
<name>A0ABT1F2S3_9PROT</name>
<evidence type="ECO:0000313" key="1">
    <source>
        <dbReference type="EMBL" id="MCP1258534.1"/>
    </source>
</evidence>
<organism evidence="1 2">
    <name type="scientific">Acetobacter lambici</name>
    <dbReference type="NCBI Taxonomy" id="1332824"/>
    <lineage>
        <taxon>Bacteria</taxon>
        <taxon>Pseudomonadati</taxon>
        <taxon>Pseudomonadota</taxon>
        <taxon>Alphaproteobacteria</taxon>
        <taxon>Acetobacterales</taxon>
        <taxon>Acetobacteraceae</taxon>
        <taxon>Acetobacter</taxon>
    </lineage>
</organism>
<proteinExistence type="predicted"/>
<keyword evidence="2" id="KW-1185">Reference proteome</keyword>
<sequence length="188" mass="20950">MKVLIGGEYSGRVRDAFIACGHDAMSCDLLPTERPGPHYQGDVRDVLDYPLDIAVFHPPCTDLSVSGARHFAEKRVDGRQQASVSFFMTLAKADIPRIAIENPVCIMSSLWRKPDQIIQPWQFGHGETKATCLWLKGLPPLKPTNVVEGREARIHRMPPSENRGKLRSETYAGIAEAMARQWGEIANV</sequence>
<reference evidence="1 2" key="1">
    <citation type="submission" date="2022-06" db="EMBL/GenBank/DDBJ databases">
        <title>Acetobacer genomes from food samples.</title>
        <authorList>
            <person name="Sombolestani A."/>
        </authorList>
    </citation>
    <scope>NUCLEOTIDE SEQUENCE [LARGE SCALE GENOMIC DNA]</scope>
    <source>
        <strain evidence="1 2">R-83285</strain>
    </source>
</reference>
<comment type="caution">
    <text evidence="1">The sequence shown here is derived from an EMBL/GenBank/DDBJ whole genome shotgun (WGS) entry which is preliminary data.</text>
</comment>
<dbReference type="EMBL" id="JAMYZZ010000011">
    <property type="protein sequence ID" value="MCP1258534.1"/>
    <property type="molecule type" value="Genomic_DNA"/>
</dbReference>
<protein>
    <recommendedName>
        <fullName evidence="3">DNA cytosine methyltransferase</fullName>
    </recommendedName>
</protein>
<evidence type="ECO:0000313" key="2">
    <source>
        <dbReference type="Proteomes" id="UP001523528"/>
    </source>
</evidence>